<dbReference type="Gene3D" id="3.20.20.70">
    <property type="entry name" value="Aldolase class I"/>
    <property type="match status" value="1"/>
</dbReference>
<evidence type="ECO:0000313" key="4">
    <source>
        <dbReference type="Proteomes" id="UP000756346"/>
    </source>
</evidence>
<evidence type="ECO:0000313" key="3">
    <source>
        <dbReference type="EMBL" id="KAH7029865.1"/>
    </source>
</evidence>
<dbReference type="OrthoDB" id="276546at2759"/>
<dbReference type="InterPro" id="IPR045247">
    <property type="entry name" value="Oye-like"/>
</dbReference>
<dbReference type="GeneID" id="70183892"/>
<dbReference type="GO" id="GO:0003959">
    <property type="term" value="F:NADPH dehydrogenase activity"/>
    <property type="evidence" value="ECO:0007669"/>
    <property type="project" value="TreeGrafter"/>
</dbReference>
<name>A0A9P8Y6A6_9PEZI</name>
<dbReference type="CDD" id="cd02933">
    <property type="entry name" value="OYE_like_FMN"/>
    <property type="match status" value="1"/>
</dbReference>
<reference evidence="3" key="1">
    <citation type="journal article" date="2021" name="Nat. Commun.">
        <title>Genetic determinants of endophytism in the Arabidopsis root mycobiome.</title>
        <authorList>
            <person name="Mesny F."/>
            <person name="Miyauchi S."/>
            <person name="Thiergart T."/>
            <person name="Pickel B."/>
            <person name="Atanasova L."/>
            <person name="Karlsson M."/>
            <person name="Huettel B."/>
            <person name="Barry K.W."/>
            <person name="Haridas S."/>
            <person name="Chen C."/>
            <person name="Bauer D."/>
            <person name="Andreopoulos W."/>
            <person name="Pangilinan J."/>
            <person name="LaButti K."/>
            <person name="Riley R."/>
            <person name="Lipzen A."/>
            <person name="Clum A."/>
            <person name="Drula E."/>
            <person name="Henrissat B."/>
            <person name="Kohler A."/>
            <person name="Grigoriev I.V."/>
            <person name="Martin F.M."/>
            <person name="Hacquard S."/>
        </authorList>
    </citation>
    <scope>NUCLEOTIDE SEQUENCE</scope>
    <source>
        <strain evidence="3">MPI-CAGE-CH-0230</strain>
    </source>
</reference>
<gene>
    <name evidence="3" type="ORF">B0I36DRAFT_326433</name>
</gene>
<dbReference type="PANTHER" id="PTHR22893">
    <property type="entry name" value="NADH OXIDOREDUCTASE-RELATED"/>
    <property type="match status" value="1"/>
</dbReference>
<accession>A0A9P8Y6A6</accession>
<protein>
    <recommendedName>
        <fullName evidence="2">NADH:flavin oxidoreductase/NADH oxidase N-terminal domain-containing protein</fullName>
    </recommendedName>
</protein>
<dbReference type="PANTHER" id="PTHR22893:SF91">
    <property type="entry name" value="NADPH DEHYDROGENASE 2-RELATED"/>
    <property type="match status" value="1"/>
</dbReference>
<evidence type="ECO:0000256" key="1">
    <source>
        <dbReference type="ARBA" id="ARBA00022630"/>
    </source>
</evidence>
<dbReference type="RefSeq" id="XP_046012153.1">
    <property type="nucleotide sequence ID" value="XM_046154346.1"/>
</dbReference>
<dbReference type="GO" id="GO:0010181">
    <property type="term" value="F:FMN binding"/>
    <property type="evidence" value="ECO:0007669"/>
    <property type="project" value="InterPro"/>
</dbReference>
<feature type="domain" description="NADH:flavin oxidoreductase/NADH oxidase N-terminal" evidence="2">
    <location>
        <begin position="14"/>
        <end position="354"/>
    </location>
</feature>
<comment type="caution">
    <text evidence="3">The sequence shown here is derived from an EMBL/GenBank/DDBJ whole genome shotgun (WGS) entry which is preliminary data.</text>
</comment>
<dbReference type="Pfam" id="PF00724">
    <property type="entry name" value="Oxidored_FMN"/>
    <property type="match status" value="1"/>
</dbReference>
<evidence type="ECO:0000259" key="2">
    <source>
        <dbReference type="Pfam" id="PF00724"/>
    </source>
</evidence>
<sequence>MGSVATSNPAESRLFKPIKIGNAQLAHRVVLAPLTRNRNQDDHTPTVELMKQYYADRGSVPGTLVISEATSISHEEEGQENVPGFVSDKQVAAWKEIIDAVHSNGSIWFQQIWGLGRASAPDFLTKKGFKYRSASAVPMRGSDVTPAEMTEAEIQDTIQAFVDTAKRVVSAGGDGVELHGAHGYLLDQFLSDAVNKRTDKWGGSVENRARLTIEVVKAVSAAVGPERVALRLSPYATFQGATNSDIEAQYSYLIRELKKLDLPLAYISLVEPRGDPVAVVMGTEAAHKEKTLDFILDIWNNQSPVLVAGAYEPETALQAVDGHYSKWNVLVVFGRHFLANPDLPFRIRHGIALNKYNRDTFYIKKSNTGYNDYPFSEEFKSAQSKSVSA</sequence>
<dbReference type="SUPFAM" id="SSF51395">
    <property type="entry name" value="FMN-linked oxidoreductases"/>
    <property type="match status" value="1"/>
</dbReference>
<dbReference type="Proteomes" id="UP000756346">
    <property type="component" value="Unassembled WGS sequence"/>
</dbReference>
<dbReference type="InterPro" id="IPR001155">
    <property type="entry name" value="OxRdtase_FMN_N"/>
</dbReference>
<keyword evidence="4" id="KW-1185">Reference proteome</keyword>
<keyword evidence="1" id="KW-0285">Flavoprotein</keyword>
<dbReference type="EMBL" id="JAGTJQ010000006">
    <property type="protein sequence ID" value="KAH7029865.1"/>
    <property type="molecule type" value="Genomic_DNA"/>
</dbReference>
<dbReference type="InterPro" id="IPR013785">
    <property type="entry name" value="Aldolase_TIM"/>
</dbReference>
<dbReference type="AlphaFoldDB" id="A0A9P8Y6A6"/>
<organism evidence="3 4">
    <name type="scientific">Microdochium trichocladiopsis</name>
    <dbReference type="NCBI Taxonomy" id="1682393"/>
    <lineage>
        <taxon>Eukaryota</taxon>
        <taxon>Fungi</taxon>
        <taxon>Dikarya</taxon>
        <taxon>Ascomycota</taxon>
        <taxon>Pezizomycotina</taxon>
        <taxon>Sordariomycetes</taxon>
        <taxon>Xylariomycetidae</taxon>
        <taxon>Xylariales</taxon>
        <taxon>Microdochiaceae</taxon>
        <taxon>Microdochium</taxon>
    </lineage>
</organism>
<proteinExistence type="predicted"/>
<dbReference type="FunFam" id="3.20.20.70:FF:000138">
    <property type="entry name" value="NADPH dehydrogenase 1"/>
    <property type="match status" value="1"/>
</dbReference>